<feature type="region of interest" description="Disordered" evidence="2">
    <location>
        <begin position="622"/>
        <end position="648"/>
    </location>
</feature>
<dbReference type="GO" id="GO:0005737">
    <property type="term" value="C:cytoplasm"/>
    <property type="evidence" value="ECO:0007669"/>
    <property type="project" value="TreeGrafter"/>
</dbReference>
<dbReference type="OrthoDB" id="642895at2759"/>
<organism evidence="3 4">
    <name type="scientific">Owenia fusiformis</name>
    <name type="common">Polychaete worm</name>
    <dbReference type="NCBI Taxonomy" id="6347"/>
    <lineage>
        <taxon>Eukaryota</taxon>
        <taxon>Metazoa</taxon>
        <taxon>Spiralia</taxon>
        <taxon>Lophotrochozoa</taxon>
        <taxon>Annelida</taxon>
        <taxon>Polychaeta</taxon>
        <taxon>Sedentaria</taxon>
        <taxon>Canalipalpata</taxon>
        <taxon>Sabellida</taxon>
        <taxon>Oweniida</taxon>
        <taxon>Oweniidae</taxon>
        <taxon>Owenia</taxon>
    </lineage>
</organism>
<dbReference type="GO" id="GO:1990023">
    <property type="term" value="C:mitotic spindle midzone"/>
    <property type="evidence" value="ECO:0007669"/>
    <property type="project" value="TreeGrafter"/>
</dbReference>
<feature type="compositionally biased region" description="Pro residues" evidence="2">
    <location>
        <begin position="557"/>
        <end position="566"/>
    </location>
</feature>
<evidence type="ECO:0008006" key="5">
    <source>
        <dbReference type="Google" id="ProtNLM"/>
    </source>
</evidence>
<evidence type="ECO:0000313" key="4">
    <source>
        <dbReference type="Proteomes" id="UP000749559"/>
    </source>
</evidence>
<dbReference type="GO" id="GO:0051256">
    <property type="term" value="P:mitotic spindle midzone assembly"/>
    <property type="evidence" value="ECO:0007669"/>
    <property type="project" value="TreeGrafter"/>
</dbReference>
<keyword evidence="4" id="KW-1185">Reference proteome</keyword>
<sequence>MSSQGGKMKEHIVQCLDFAMGKLTKIWDDIGICQDQRKERAEVVLLHLKNLLEEMVKEEEGLKKNLLQNVETYGEELVTLHKELNIPSVEPKKTLTILQLEKDLRTRVDNLSKMKHERMKILKKLKETDQALCDALCTTPYYIPTGTVPSQEQIKTLEEHITTLTTEKERRATIFGTQKKSIVKMMEALDQLPSTDFERDIICEEDDTFLLSSENMKALKTLHEELEVRQQQNFSTANQLRERVTLLWDRLEVEGAERAKFLSEHAGFKPKTITALREEVTRLEELKLQNIQRFVEAMRREVETWWNKCYYSDEQRAKFKHYKNDNYSEELLEIHEKEVAKIKEYYEENKAMLDRVARREKLWEDMMEFERRAADPNRFTNRGGGLLKEEKDRKKLMKDLPKVEQELDEAIGQWEQENKKEFRLKGMRFMDYVTYQWEEYAKNKEMEKQNRHKRNAKIMEEEMHYGSKPTTPAKRRFLGTTPNKNTPNKQRRTELSIASSRTPNSTLGSRTPNRTRTGLRSRLNDMSRTPGAMTQSRIQTPQSVSRNHTTSVFASPFGPPTRPPRPVTGTKTPKQLRPTPQRMTRKALTDRNETQNPFSQTTMAKEVNDVSVESTGSYKDFANGLNPKSRPNCRSSVVPSSQGVTHLL</sequence>
<feature type="coiled-coil region" evidence="1">
    <location>
        <begin position="38"/>
        <end position="83"/>
    </location>
</feature>
<dbReference type="PANTHER" id="PTHR19321">
    <property type="entry name" value="PROTEIN REGULATOR OF CYTOKINESIS 1 PRC1-RELATED"/>
    <property type="match status" value="1"/>
</dbReference>
<comment type="caution">
    <text evidence="3">The sequence shown here is derived from an EMBL/GenBank/DDBJ whole genome shotgun (WGS) entry which is preliminary data.</text>
</comment>
<evidence type="ECO:0000256" key="2">
    <source>
        <dbReference type="SAM" id="MobiDB-lite"/>
    </source>
</evidence>
<feature type="coiled-coil region" evidence="1">
    <location>
        <begin position="386"/>
        <end position="413"/>
    </location>
</feature>
<dbReference type="PANTHER" id="PTHR19321:SF41">
    <property type="entry name" value="FASCETTO-RELATED"/>
    <property type="match status" value="1"/>
</dbReference>
<dbReference type="InterPro" id="IPR007145">
    <property type="entry name" value="MAP65_Ase1_PRC1"/>
</dbReference>
<keyword evidence="1" id="KW-0175">Coiled coil</keyword>
<dbReference type="EMBL" id="CAIIXF020000005">
    <property type="protein sequence ID" value="CAH1783466.1"/>
    <property type="molecule type" value="Genomic_DNA"/>
</dbReference>
<evidence type="ECO:0000313" key="3">
    <source>
        <dbReference type="EMBL" id="CAH1783466.1"/>
    </source>
</evidence>
<dbReference type="Proteomes" id="UP000749559">
    <property type="component" value="Unassembled WGS sequence"/>
</dbReference>
<protein>
    <recommendedName>
        <fullName evidence="5">Protein regulator of cytokinesis 1</fullName>
    </recommendedName>
</protein>
<dbReference type="Gene3D" id="1.20.58.1520">
    <property type="match status" value="1"/>
</dbReference>
<gene>
    <name evidence="3" type="ORF">OFUS_LOCUS9807</name>
</gene>
<feature type="compositionally biased region" description="Polar residues" evidence="2">
    <location>
        <begin position="496"/>
        <end position="553"/>
    </location>
</feature>
<dbReference type="GO" id="GO:0008017">
    <property type="term" value="F:microtubule binding"/>
    <property type="evidence" value="ECO:0007669"/>
    <property type="project" value="InterPro"/>
</dbReference>
<dbReference type="Pfam" id="PF03999">
    <property type="entry name" value="MAP65_ASE1"/>
    <property type="match status" value="1"/>
</dbReference>
<dbReference type="AlphaFoldDB" id="A0A8S4NPB8"/>
<evidence type="ECO:0000256" key="1">
    <source>
        <dbReference type="SAM" id="Coils"/>
    </source>
</evidence>
<feature type="region of interest" description="Disordered" evidence="2">
    <location>
        <begin position="465"/>
        <end position="596"/>
    </location>
</feature>
<proteinExistence type="predicted"/>
<accession>A0A8S4NPB8</accession>
<reference evidence="3" key="1">
    <citation type="submission" date="2022-03" db="EMBL/GenBank/DDBJ databases">
        <authorList>
            <person name="Martin C."/>
        </authorList>
    </citation>
    <scope>NUCLEOTIDE SEQUENCE</scope>
</reference>
<feature type="compositionally biased region" description="Polar residues" evidence="2">
    <location>
        <begin position="632"/>
        <end position="648"/>
    </location>
</feature>
<name>A0A8S4NPB8_OWEFU</name>